<dbReference type="Pfam" id="PF05585">
    <property type="entry name" value="DUF1758"/>
    <property type="match status" value="1"/>
</dbReference>
<dbReference type="InterPro" id="IPR005312">
    <property type="entry name" value="DUF1759"/>
</dbReference>
<keyword evidence="5" id="KW-1185">Reference proteome</keyword>
<organism evidence="4 5">
    <name type="scientific">Cylicocyclus nassatus</name>
    <name type="common">Nematode worm</name>
    <dbReference type="NCBI Taxonomy" id="53992"/>
    <lineage>
        <taxon>Eukaryota</taxon>
        <taxon>Metazoa</taxon>
        <taxon>Ecdysozoa</taxon>
        <taxon>Nematoda</taxon>
        <taxon>Chromadorea</taxon>
        <taxon>Rhabditida</taxon>
        <taxon>Rhabditina</taxon>
        <taxon>Rhabditomorpha</taxon>
        <taxon>Strongyloidea</taxon>
        <taxon>Strongylidae</taxon>
        <taxon>Cylicocyclus</taxon>
    </lineage>
</organism>
<proteinExistence type="predicted"/>
<dbReference type="Gene3D" id="3.30.420.10">
    <property type="entry name" value="Ribonuclease H-like superfamily/Ribonuclease H"/>
    <property type="match status" value="1"/>
</dbReference>
<evidence type="ECO:0000313" key="4">
    <source>
        <dbReference type="EMBL" id="CAJ0591573.1"/>
    </source>
</evidence>
<feature type="compositionally biased region" description="Low complexity" evidence="2">
    <location>
        <begin position="555"/>
        <end position="569"/>
    </location>
</feature>
<protein>
    <recommendedName>
        <fullName evidence="3">DUF1758 domain-containing protein</fullName>
    </recommendedName>
</protein>
<feature type="region of interest" description="Disordered" evidence="2">
    <location>
        <begin position="1199"/>
        <end position="1236"/>
    </location>
</feature>
<sequence>MKSCKQRLTRQLNELASLIVEANTFKEPWQFPTNVEEIHRFTLANRAIIKNLINQMKEKEDQIMTEYSNQARALETFKLNNTTYGESLEKEFDSYWENRKADESLDISVSTRRKLEVRIVEFECQEQAVNITSSEVASSRPPIQETNKRCTLLFQAMEERNQGRDLNQTHAQNNQTTATTTSNRDHPQPWRYPYGHELRVPDFYGKPAEFESFWELFQELVHNQPYSDLEKLSILLACCKGDAERTLRMIPRSAKSYELAIQQLRAQYQDERRNKTLLLRKLQTLPRVGDDPRQLQNTYNDILTLVTEMRRQGEAVDSTNLLQTVTNKFPKSVQEEAAKREYDSNKIWTMAELLDNLDVIVKRRIHISFIQGRDSETSESSTLHIQTKSTTVNCTGCGLLHRFIDCVRYRTRKEKLNRLWQLIACLICFSKRHQPHVCNKPKCQYCNGNHHSLLCYKNDTFRNWRENVTQRSRSPVSASFRKFQNDRLSQQNHFVSRTSRSPIFKQNRSPRRQFTSPSRRYRDNYQRRSRSASPARKTNYEGISTLPTTYRNRSRSSSRSSHNSPTRTSPQKRVTFINYASTAEDVSAQKPTVVETFSKTTAKASPNAIHEDKIISTPAFSISDCPSCTRLMTVPVYVRNTQSGKLENLTALLDSASDSSFITTEVTRKLNLPSLSEQTIVVSTFGGHVERKKTTVVKTALVNSYGETLNVSLLTQDHITDKLKFCDLTMEDLAFIRGQLLIDNTKLKIDHDATQPSILLGIDYFNEIFIANQPPVRLPSGFYLSLTFFGYTISGKHSHAGPGAYNEKCTLFLQTENNFDYPNSYSLESMGITNSLSEQEETEKIIDNFYKTIEIHNKKILYNVLLTADEPNELIEKYKLSKKLFQNMAMNLREYMTNDEECNALISKPDLAQHEEHKILGIPWKPKADHFLLQSKLHYNPCPTKRIVLRATQSTFDPLGLLAPILLPAKLFLQDLWEQSYEWDTPLSPSHDAQWKEICSQGENFEINLPRQIVIRQPNIKYQLHTFVDASLRCFAACTYLRMVESKEKVISSQIVAARNRLAPKKLQTKQSNLTIPRLELLALQLGMQLTRFICRELDIPIEEVHVFSDSQIALQWMKIHKKTSTFIENRVTIVKEIISELEKNSTSCRLAYIPTNENPADCATRGVTADQFSKHMWWKGPAFLKQVQQTWKHITYFPGEPTKTTETDSEENRSSGQNSHQQPSKTSVLTTTKKGENQNKDSLVIQTSSWYRSKKVMVLVLKFLKTLIYSKISKEKQKYLQNHIPEIACITLDPPLHIPCSTDMRQAEKQLIKITQRHHPQAINKYSHLNLIKDEDGVLRCYGRIQHSKLCIDTNNPIFLPPNHTTTEQIAREFHENVGHQGHKPLREQVFRRQAAPDGFGMRFRGGSNWRAMSHAWPAKCP</sequence>
<comment type="caution">
    <text evidence="4">The sequence shown here is derived from an EMBL/GenBank/DDBJ whole genome shotgun (WGS) entry which is preliminary data.</text>
</comment>
<dbReference type="GO" id="GO:0003676">
    <property type="term" value="F:nucleic acid binding"/>
    <property type="evidence" value="ECO:0007669"/>
    <property type="project" value="InterPro"/>
</dbReference>
<feature type="compositionally biased region" description="Polar residues" evidence="2">
    <location>
        <begin position="491"/>
        <end position="517"/>
    </location>
</feature>
<dbReference type="Pfam" id="PF05380">
    <property type="entry name" value="Peptidase_A17"/>
    <property type="match status" value="1"/>
</dbReference>
<evidence type="ECO:0000256" key="2">
    <source>
        <dbReference type="SAM" id="MobiDB-lite"/>
    </source>
</evidence>
<dbReference type="PANTHER" id="PTHR47331:SF4">
    <property type="entry name" value="PEPTIDASE S1 DOMAIN-CONTAINING PROTEIN"/>
    <property type="match status" value="1"/>
</dbReference>
<evidence type="ECO:0000259" key="3">
    <source>
        <dbReference type="Pfam" id="PF05585"/>
    </source>
</evidence>
<dbReference type="InterPro" id="IPR036397">
    <property type="entry name" value="RNaseH_sf"/>
</dbReference>
<name>A0AA36DQ05_CYLNA</name>
<feature type="coiled-coil region" evidence="1">
    <location>
        <begin position="254"/>
        <end position="281"/>
    </location>
</feature>
<feature type="compositionally biased region" description="Polar residues" evidence="2">
    <location>
        <begin position="1215"/>
        <end position="1233"/>
    </location>
</feature>
<feature type="region of interest" description="Disordered" evidence="2">
    <location>
        <begin position="491"/>
        <end position="574"/>
    </location>
</feature>
<feature type="compositionally biased region" description="Polar residues" evidence="2">
    <location>
        <begin position="541"/>
        <end position="550"/>
    </location>
</feature>
<feature type="compositionally biased region" description="Basic and acidic residues" evidence="2">
    <location>
        <begin position="1204"/>
        <end position="1214"/>
    </location>
</feature>
<evidence type="ECO:0000313" key="5">
    <source>
        <dbReference type="Proteomes" id="UP001176961"/>
    </source>
</evidence>
<dbReference type="InterPro" id="IPR008737">
    <property type="entry name" value="DUF1758"/>
</dbReference>
<keyword evidence="1" id="KW-0175">Coiled coil</keyword>
<dbReference type="EMBL" id="CATQJL010000001">
    <property type="protein sequence ID" value="CAJ0591573.1"/>
    <property type="molecule type" value="Genomic_DNA"/>
</dbReference>
<feature type="domain" description="DUF1758" evidence="3">
    <location>
        <begin position="651"/>
        <end position="798"/>
    </location>
</feature>
<dbReference type="PANTHER" id="PTHR47331">
    <property type="entry name" value="PHD-TYPE DOMAIN-CONTAINING PROTEIN"/>
    <property type="match status" value="1"/>
</dbReference>
<dbReference type="Pfam" id="PF03564">
    <property type="entry name" value="DUF1759"/>
    <property type="match status" value="1"/>
</dbReference>
<accession>A0AA36DQ05</accession>
<gene>
    <name evidence="4" type="ORF">CYNAS_LOCUS3556</name>
</gene>
<evidence type="ECO:0000256" key="1">
    <source>
        <dbReference type="SAM" id="Coils"/>
    </source>
</evidence>
<reference evidence="4" key="1">
    <citation type="submission" date="2023-07" db="EMBL/GenBank/DDBJ databases">
        <authorList>
            <consortium name="CYATHOMIX"/>
        </authorList>
    </citation>
    <scope>NUCLEOTIDE SEQUENCE</scope>
    <source>
        <strain evidence="4">N/A</strain>
    </source>
</reference>
<dbReference type="InterPro" id="IPR008042">
    <property type="entry name" value="Retrotrans_Pao"/>
</dbReference>
<dbReference type="Proteomes" id="UP001176961">
    <property type="component" value="Unassembled WGS sequence"/>
</dbReference>